<dbReference type="GO" id="GO:0015035">
    <property type="term" value="F:protein-disulfide reductase activity"/>
    <property type="evidence" value="ECO:0007669"/>
    <property type="project" value="InterPro"/>
</dbReference>
<evidence type="ECO:0000313" key="4">
    <source>
        <dbReference type="Proteomes" id="UP000011885"/>
    </source>
</evidence>
<reference evidence="3 4" key="1">
    <citation type="journal article" date="2013" name="Mar. Genomics">
        <title>Expression of sulfatases in Rhodopirellula baltica and the diversity of sulfatases in the genus Rhodopirellula.</title>
        <authorList>
            <person name="Wegner C.E."/>
            <person name="Richter-Heitmann T."/>
            <person name="Klindworth A."/>
            <person name="Klockow C."/>
            <person name="Richter M."/>
            <person name="Achstetter T."/>
            <person name="Glockner F.O."/>
            <person name="Harder J."/>
        </authorList>
    </citation>
    <scope>NUCLEOTIDE SEQUENCE [LARGE SCALE GENOMIC DNA]</scope>
    <source>
        <strain evidence="3 4">SM41</strain>
    </source>
</reference>
<dbReference type="PANTHER" id="PTHR34290">
    <property type="entry name" value="SI:CH73-390P7.2"/>
    <property type="match status" value="1"/>
</dbReference>
<gene>
    <name evidence="3" type="ORF">RSSM_02035</name>
</gene>
<protein>
    <submittedName>
        <fullName evidence="3">Thiol-disulfide oxidoreductase DCC</fullName>
    </submittedName>
</protein>
<dbReference type="AlphaFoldDB" id="M5U530"/>
<evidence type="ECO:0000256" key="2">
    <source>
        <dbReference type="SAM" id="Phobius"/>
    </source>
</evidence>
<dbReference type="Proteomes" id="UP000011885">
    <property type="component" value="Unassembled WGS sequence"/>
</dbReference>
<organism evidence="3 4">
    <name type="scientific">Rhodopirellula sallentina SM41</name>
    <dbReference type="NCBI Taxonomy" id="1263870"/>
    <lineage>
        <taxon>Bacteria</taxon>
        <taxon>Pseudomonadati</taxon>
        <taxon>Planctomycetota</taxon>
        <taxon>Planctomycetia</taxon>
        <taxon>Pirellulales</taxon>
        <taxon>Pirellulaceae</taxon>
        <taxon>Rhodopirellula</taxon>
    </lineage>
</organism>
<dbReference type="InterPro" id="IPR044691">
    <property type="entry name" value="DCC1_Trx"/>
</dbReference>
<dbReference type="Pfam" id="PF04134">
    <property type="entry name" value="DCC1-like"/>
    <property type="match status" value="1"/>
</dbReference>
<keyword evidence="2" id="KW-1133">Transmembrane helix</keyword>
<dbReference type="PANTHER" id="PTHR34290:SF2">
    <property type="entry name" value="OS04G0668800 PROTEIN"/>
    <property type="match status" value="1"/>
</dbReference>
<dbReference type="OrthoDB" id="9785438at2"/>
<name>M5U530_9BACT</name>
<sequence>MSTHTAPQPPTSTHAADLPDPDVNPGRDVVIFDGQCNACGLAAKRLHQLDRFGDRLSFISLHDPRVLQWYPNLTHDDLMAQMYVVDTDGRQHGGADALRYLSRRLPILWAFAPLLHIPGTAGLSHWLYGIVARNRYWVSRRFFGTKDVCDSDACSIHFRK</sequence>
<feature type="transmembrane region" description="Helical" evidence="2">
    <location>
        <begin position="107"/>
        <end position="131"/>
    </location>
</feature>
<dbReference type="RefSeq" id="WP_008677089.1">
    <property type="nucleotide sequence ID" value="NZ_ANOH01000141.1"/>
</dbReference>
<dbReference type="EMBL" id="ANOH01000141">
    <property type="protein sequence ID" value="EMI56562.1"/>
    <property type="molecule type" value="Genomic_DNA"/>
</dbReference>
<proteinExistence type="predicted"/>
<keyword evidence="2" id="KW-0472">Membrane</keyword>
<dbReference type="InterPro" id="IPR007263">
    <property type="entry name" value="DCC1-like"/>
</dbReference>
<accession>M5U530</accession>
<keyword evidence="4" id="KW-1185">Reference proteome</keyword>
<comment type="caution">
    <text evidence="3">The sequence shown here is derived from an EMBL/GenBank/DDBJ whole genome shotgun (WGS) entry which is preliminary data.</text>
</comment>
<keyword evidence="2" id="KW-0812">Transmembrane</keyword>
<dbReference type="PATRIC" id="fig|1263870.3.peg.2170"/>
<evidence type="ECO:0000313" key="3">
    <source>
        <dbReference type="EMBL" id="EMI56562.1"/>
    </source>
</evidence>
<evidence type="ECO:0000256" key="1">
    <source>
        <dbReference type="SAM" id="MobiDB-lite"/>
    </source>
</evidence>
<feature type="region of interest" description="Disordered" evidence="1">
    <location>
        <begin position="1"/>
        <end position="22"/>
    </location>
</feature>
<feature type="compositionally biased region" description="Polar residues" evidence="1">
    <location>
        <begin position="1"/>
        <end position="14"/>
    </location>
</feature>